<dbReference type="Proteomes" id="UP000239001">
    <property type="component" value="Unassembled WGS sequence"/>
</dbReference>
<gene>
    <name evidence="3" type="ORF">C7H19_21035</name>
</gene>
<evidence type="ECO:0000313" key="4">
    <source>
        <dbReference type="Proteomes" id="UP000239001"/>
    </source>
</evidence>
<name>A0A2T1LSG5_9CHRO</name>
<reference evidence="3 4" key="1">
    <citation type="submission" date="2018-03" db="EMBL/GenBank/DDBJ databases">
        <title>The ancient ancestry and fast evolution of plastids.</title>
        <authorList>
            <person name="Moore K.R."/>
            <person name="Magnabosco C."/>
            <person name="Momper L."/>
            <person name="Gold D.A."/>
            <person name="Bosak T."/>
            <person name="Fournier G.P."/>
        </authorList>
    </citation>
    <scope>NUCLEOTIDE SEQUENCE [LARGE SCALE GENOMIC DNA]</scope>
    <source>
        <strain evidence="3 4">CCALA 016</strain>
    </source>
</reference>
<evidence type="ECO:0000256" key="1">
    <source>
        <dbReference type="SAM" id="MobiDB-lite"/>
    </source>
</evidence>
<feature type="compositionally biased region" description="Polar residues" evidence="1">
    <location>
        <begin position="134"/>
        <end position="145"/>
    </location>
</feature>
<dbReference type="InterPro" id="IPR025711">
    <property type="entry name" value="PepSY"/>
</dbReference>
<dbReference type="AlphaFoldDB" id="A0A2T1LSG5"/>
<protein>
    <submittedName>
        <fullName evidence="3">Peptidase</fullName>
    </submittedName>
</protein>
<sequence>MKTSTKIAVATFVLGILGVATITQTTYALSKETFNKVAEAVNRNWEANDDLEEVQEVIQLQKLAKISLQQASQAAQQKIGGEPHQVELENENGNLVYTVEIGETEVIVDAGNGRVLYVEKLNQEDNEAAEASRPRSSIQVPNSQNNDRETNDDN</sequence>
<dbReference type="Gene3D" id="3.10.450.40">
    <property type="match status" value="1"/>
</dbReference>
<dbReference type="OrthoDB" id="425838at2"/>
<dbReference type="EMBL" id="PXOH01000035">
    <property type="protein sequence ID" value="PSF32930.1"/>
    <property type="molecule type" value="Genomic_DNA"/>
</dbReference>
<reference evidence="3 4" key="2">
    <citation type="submission" date="2018-03" db="EMBL/GenBank/DDBJ databases">
        <authorList>
            <person name="Keele B.F."/>
        </authorList>
    </citation>
    <scope>NUCLEOTIDE SEQUENCE [LARGE SCALE GENOMIC DNA]</scope>
    <source>
        <strain evidence="3 4">CCALA 016</strain>
    </source>
</reference>
<feature type="region of interest" description="Disordered" evidence="1">
    <location>
        <begin position="125"/>
        <end position="154"/>
    </location>
</feature>
<evidence type="ECO:0000313" key="3">
    <source>
        <dbReference type="EMBL" id="PSF32930.1"/>
    </source>
</evidence>
<proteinExistence type="predicted"/>
<organism evidence="3 4">
    <name type="scientific">Aphanothece hegewaldii CCALA 016</name>
    <dbReference type="NCBI Taxonomy" id="2107694"/>
    <lineage>
        <taxon>Bacteria</taxon>
        <taxon>Bacillati</taxon>
        <taxon>Cyanobacteriota</taxon>
        <taxon>Cyanophyceae</taxon>
        <taxon>Oscillatoriophycideae</taxon>
        <taxon>Chroococcales</taxon>
        <taxon>Aphanothecaceae</taxon>
        <taxon>Aphanothece</taxon>
    </lineage>
</organism>
<accession>A0A2T1LSG5</accession>
<dbReference type="RefSeq" id="WP_106458885.1">
    <property type="nucleotide sequence ID" value="NZ_PXOH01000035.1"/>
</dbReference>
<keyword evidence="4" id="KW-1185">Reference proteome</keyword>
<comment type="caution">
    <text evidence="3">The sequence shown here is derived from an EMBL/GenBank/DDBJ whole genome shotgun (WGS) entry which is preliminary data.</text>
</comment>
<evidence type="ECO:0000259" key="2">
    <source>
        <dbReference type="Pfam" id="PF03413"/>
    </source>
</evidence>
<feature type="domain" description="PepSY" evidence="2">
    <location>
        <begin position="65"/>
        <end position="119"/>
    </location>
</feature>
<dbReference type="Pfam" id="PF03413">
    <property type="entry name" value="PepSY"/>
    <property type="match status" value="1"/>
</dbReference>